<protein>
    <submittedName>
        <fullName evidence="2">Uncharacterized protein</fullName>
    </submittedName>
</protein>
<keyword evidence="3" id="KW-1185">Reference proteome</keyword>
<proteinExistence type="predicted"/>
<evidence type="ECO:0000256" key="1">
    <source>
        <dbReference type="SAM" id="MobiDB-lite"/>
    </source>
</evidence>
<evidence type="ECO:0000313" key="2">
    <source>
        <dbReference type="EMBL" id="KAE9977756.1"/>
    </source>
</evidence>
<dbReference type="AlphaFoldDB" id="A0A8H3Z2S2"/>
<organism evidence="2 3">
    <name type="scientific">Venturia inaequalis</name>
    <name type="common">Apple scab fungus</name>
    <dbReference type="NCBI Taxonomy" id="5025"/>
    <lineage>
        <taxon>Eukaryota</taxon>
        <taxon>Fungi</taxon>
        <taxon>Dikarya</taxon>
        <taxon>Ascomycota</taxon>
        <taxon>Pezizomycotina</taxon>
        <taxon>Dothideomycetes</taxon>
        <taxon>Pleosporomycetidae</taxon>
        <taxon>Venturiales</taxon>
        <taxon>Venturiaceae</taxon>
        <taxon>Venturia</taxon>
    </lineage>
</organism>
<gene>
    <name evidence="2" type="ORF">EG327_007631</name>
</gene>
<evidence type="ECO:0000313" key="3">
    <source>
        <dbReference type="Proteomes" id="UP000490939"/>
    </source>
</evidence>
<dbReference type="Proteomes" id="UP000490939">
    <property type="component" value="Unassembled WGS sequence"/>
</dbReference>
<sequence length="104" mass="10795">MDEQGNGAYGPSFISRAPWLFLTAAGTRSPAEGLETVGLSALPSVSTLKTEGTVGIGISQLQIHVDYFPAILEIELAGKTIREWSTGGGPRPKPASSLAALELA</sequence>
<accession>A0A8H3Z2S2</accession>
<comment type="caution">
    <text evidence="2">The sequence shown here is derived from an EMBL/GenBank/DDBJ whole genome shotgun (WGS) entry which is preliminary data.</text>
</comment>
<name>A0A8H3Z2S2_VENIN</name>
<feature type="region of interest" description="Disordered" evidence="1">
    <location>
        <begin position="83"/>
        <end position="104"/>
    </location>
</feature>
<dbReference type="EMBL" id="WNWR01000461">
    <property type="protein sequence ID" value="KAE9977756.1"/>
    <property type="molecule type" value="Genomic_DNA"/>
</dbReference>
<reference evidence="2 3" key="1">
    <citation type="submission" date="2019-07" db="EMBL/GenBank/DDBJ databases">
        <title>Venturia inaequalis Genome Resource.</title>
        <authorList>
            <person name="Lichtner F.J."/>
        </authorList>
    </citation>
    <scope>NUCLEOTIDE SEQUENCE [LARGE SCALE GENOMIC DNA]</scope>
    <source>
        <strain evidence="2 3">DMI_063113</strain>
    </source>
</reference>